<name>A0A0D1XRV4_9PEZI</name>
<dbReference type="EMBL" id="KN847538">
    <property type="protein sequence ID" value="KIW05421.1"/>
    <property type="molecule type" value="Genomic_DNA"/>
</dbReference>
<dbReference type="RefSeq" id="XP_016215290.1">
    <property type="nucleotide sequence ID" value="XM_016357201.1"/>
</dbReference>
<keyword evidence="2" id="KW-1185">Reference proteome</keyword>
<evidence type="ECO:0000313" key="2">
    <source>
        <dbReference type="Proteomes" id="UP000053259"/>
    </source>
</evidence>
<organism evidence="1 2">
    <name type="scientific">Verruconis gallopava</name>
    <dbReference type="NCBI Taxonomy" id="253628"/>
    <lineage>
        <taxon>Eukaryota</taxon>
        <taxon>Fungi</taxon>
        <taxon>Dikarya</taxon>
        <taxon>Ascomycota</taxon>
        <taxon>Pezizomycotina</taxon>
        <taxon>Dothideomycetes</taxon>
        <taxon>Pleosporomycetidae</taxon>
        <taxon>Venturiales</taxon>
        <taxon>Sympoventuriaceae</taxon>
        <taxon>Verruconis</taxon>
    </lineage>
</organism>
<dbReference type="HOGENOM" id="CLU_1679311_0_0_1"/>
<protein>
    <submittedName>
        <fullName evidence="1">Uncharacterized protein</fullName>
    </submittedName>
</protein>
<proteinExistence type="predicted"/>
<dbReference type="InParanoid" id="A0A0D1XRV4"/>
<dbReference type="VEuPathDB" id="FungiDB:PV09_03931"/>
<evidence type="ECO:0000313" key="1">
    <source>
        <dbReference type="EMBL" id="KIW05421.1"/>
    </source>
</evidence>
<dbReference type="GeneID" id="27311904"/>
<dbReference type="AlphaFoldDB" id="A0A0D1XRV4"/>
<dbReference type="Proteomes" id="UP000053259">
    <property type="component" value="Unassembled WGS sequence"/>
</dbReference>
<gene>
    <name evidence="1" type="ORF">PV09_03931</name>
</gene>
<reference evidence="1 2" key="1">
    <citation type="submission" date="2015-01" db="EMBL/GenBank/DDBJ databases">
        <title>The Genome Sequence of Ochroconis gallopava CBS43764.</title>
        <authorList>
            <consortium name="The Broad Institute Genomics Platform"/>
            <person name="Cuomo C."/>
            <person name="de Hoog S."/>
            <person name="Gorbushina A."/>
            <person name="Stielow B."/>
            <person name="Teixiera M."/>
            <person name="Abouelleil A."/>
            <person name="Chapman S.B."/>
            <person name="Priest M."/>
            <person name="Young S.K."/>
            <person name="Wortman J."/>
            <person name="Nusbaum C."/>
            <person name="Birren B."/>
        </authorList>
    </citation>
    <scope>NUCLEOTIDE SEQUENCE [LARGE SCALE GENOMIC DNA]</scope>
    <source>
        <strain evidence="1 2">CBS 43764</strain>
    </source>
</reference>
<sequence length="157" mass="17688">MMDDERPIAIFFVIFGMRDVDRNFLELPTGSRETDGPNGWRIYVYLWLGGVNALDCPQSKQSINPKKRTPGLLTRARNWTEHQDKGRGSGLKLGWRTKEDCGGRSSDHIQCPTTSVFRHRQGKKCSVMCRSASGVSLAMHSGTDGHCGKFKGRRTWT</sequence>
<accession>A0A0D1XRV4</accession>